<keyword evidence="1" id="KW-0378">Hydrolase</keyword>
<evidence type="ECO:0000313" key="1">
    <source>
        <dbReference type="EMBL" id="DAE06806.1"/>
    </source>
</evidence>
<keyword evidence="1" id="KW-0540">Nuclease</keyword>
<dbReference type="InterPro" id="IPR009414">
    <property type="entry name" value="DUF1064"/>
</dbReference>
<reference evidence="1" key="1">
    <citation type="journal article" date="2021" name="Proc. Natl. Acad. Sci. U.S.A.">
        <title>A Catalog of Tens of Thousands of Viruses from Human Metagenomes Reveals Hidden Associations with Chronic Diseases.</title>
        <authorList>
            <person name="Tisza M.J."/>
            <person name="Buck C.B."/>
        </authorList>
    </citation>
    <scope>NUCLEOTIDE SEQUENCE</scope>
    <source>
        <strain evidence="1">CtXBp18</strain>
    </source>
</reference>
<sequence length="79" mass="9173">MQRAGEISGLERQKKIVLIPSQRADGKCIERECSYIADFVYVTKDGKKTVEDAKGCRTKEYIIKRKLMLYLYGIRIKEV</sequence>
<dbReference type="GO" id="GO:0004519">
    <property type="term" value="F:endonuclease activity"/>
    <property type="evidence" value="ECO:0007669"/>
    <property type="project" value="UniProtKB-KW"/>
</dbReference>
<dbReference type="Pfam" id="PF06356">
    <property type="entry name" value="DUF1064"/>
    <property type="match status" value="1"/>
</dbReference>
<name>A0A8S5PIB8_9CAUD</name>
<keyword evidence="1" id="KW-0255">Endonuclease</keyword>
<proteinExistence type="predicted"/>
<dbReference type="EMBL" id="BK015442">
    <property type="protein sequence ID" value="DAE06806.1"/>
    <property type="molecule type" value="Genomic_DNA"/>
</dbReference>
<accession>A0A8S5PIB8</accession>
<protein>
    <submittedName>
        <fullName evidence="1">Endonuclease</fullName>
    </submittedName>
</protein>
<organism evidence="1">
    <name type="scientific">Siphoviridae sp. ctXBp18</name>
    <dbReference type="NCBI Taxonomy" id="2825541"/>
    <lineage>
        <taxon>Viruses</taxon>
        <taxon>Duplodnaviria</taxon>
        <taxon>Heunggongvirae</taxon>
        <taxon>Uroviricota</taxon>
        <taxon>Caudoviricetes</taxon>
    </lineage>
</organism>